<dbReference type="RefSeq" id="XP_008714132.1">
    <property type="nucleotide sequence ID" value="XM_008715910.1"/>
</dbReference>
<feature type="compositionally biased region" description="Polar residues" evidence="1">
    <location>
        <begin position="47"/>
        <end position="70"/>
    </location>
</feature>
<reference evidence="2 3" key="1">
    <citation type="submission" date="2013-03" db="EMBL/GenBank/DDBJ databases">
        <title>The Genome Sequence of Phialophora europaea CBS 101466.</title>
        <authorList>
            <consortium name="The Broad Institute Genomics Platform"/>
            <person name="Cuomo C."/>
            <person name="de Hoog S."/>
            <person name="Gorbushina A."/>
            <person name="Walker B."/>
            <person name="Young S.K."/>
            <person name="Zeng Q."/>
            <person name="Gargeya S."/>
            <person name="Fitzgerald M."/>
            <person name="Haas B."/>
            <person name="Abouelleil A."/>
            <person name="Allen A.W."/>
            <person name="Alvarado L."/>
            <person name="Arachchi H.M."/>
            <person name="Berlin A.M."/>
            <person name="Chapman S.B."/>
            <person name="Gainer-Dewar J."/>
            <person name="Goldberg J."/>
            <person name="Griggs A."/>
            <person name="Gujja S."/>
            <person name="Hansen M."/>
            <person name="Howarth C."/>
            <person name="Imamovic A."/>
            <person name="Ireland A."/>
            <person name="Larimer J."/>
            <person name="McCowan C."/>
            <person name="Murphy C."/>
            <person name="Pearson M."/>
            <person name="Poon T.W."/>
            <person name="Priest M."/>
            <person name="Roberts A."/>
            <person name="Saif S."/>
            <person name="Shea T."/>
            <person name="Sisk P."/>
            <person name="Sykes S."/>
            <person name="Wortman J."/>
            <person name="Nusbaum C."/>
            <person name="Birren B."/>
        </authorList>
    </citation>
    <scope>NUCLEOTIDE SEQUENCE [LARGE SCALE GENOMIC DNA]</scope>
    <source>
        <strain evidence="2 3">CBS 101466</strain>
    </source>
</reference>
<protein>
    <recommendedName>
        <fullName evidence="4">4a-hydroxytetrahydrobiopterin dehydratase</fullName>
    </recommendedName>
</protein>
<name>W2S125_CYPE1</name>
<dbReference type="InParanoid" id="W2S125"/>
<gene>
    <name evidence="2" type="ORF">HMPREF1541_01550</name>
</gene>
<evidence type="ECO:0000313" key="3">
    <source>
        <dbReference type="Proteomes" id="UP000030752"/>
    </source>
</evidence>
<feature type="region of interest" description="Disordered" evidence="1">
    <location>
        <begin position="38"/>
        <end position="80"/>
    </location>
</feature>
<dbReference type="VEuPathDB" id="FungiDB:HMPREF1541_01550"/>
<proteinExistence type="predicted"/>
<organism evidence="2 3">
    <name type="scientific">Cyphellophora europaea (strain CBS 101466)</name>
    <name type="common">Phialophora europaea</name>
    <dbReference type="NCBI Taxonomy" id="1220924"/>
    <lineage>
        <taxon>Eukaryota</taxon>
        <taxon>Fungi</taxon>
        <taxon>Dikarya</taxon>
        <taxon>Ascomycota</taxon>
        <taxon>Pezizomycotina</taxon>
        <taxon>Eurotiomycetes</taxon>
        <taxon>Chaetothyriomycetidae</taxon>
        <taxon>Chaetothyriales</taxon>
        <taxon>Cyphellophoraceae</taxon>
        <taxon>Cyphellophora</taxon>
    </lineage>
</organism>
<evidence type="ECO:0000256" key="1">
    <source>
        <dbReference type="SAM" id="MobiDB-lite"/>
    </source>
</evidence>
<dbReference type="GO" id="GO:0008124">
    <property type="term" value="F:4-alpha-hydroxytetrahydrobiopterin dehydratase activity"/>
    <property type="evidence" value="ECO:0007669"/>
    <property type="project" value="InterPro"/>
</dbReference>
<keyword evidence="3" id="KW-1185">Reference proteome</keyword>
<evidence type="ECO:0008006" key="4">
    <source>
        <dbReference type="Google" id="ProtNLM"/>
    </source>
</evidence>
<dbReference type="eggNOG" id="ENOG502TAID">
    <property type="taxonomic scope" value="Eukaryota"/>
</dbReference>
<dbReference type="OrthoDB" id="277398at2759"/>
<dbReference type="GO" id="GO:0006729">
    <property type="term" value="P:tetrahydrobiopterin biosynthetic process"/>
    <property type="evidence" value="ECO:0007669"/>
    <property type="project" value="InterPro"/>
</dbReference>
<dbReference type="EMBL" id="KB822718">
    <property type="protein sequence ID" value="ETN42396.1"/>
    <property type="molecule type" value="Genomic_DNA"/>
</dbReference>
<dbReference type="HOGENOM" id="CLU_087339_0_0_1"/>
<dbReference type="GeneID" id="19968889"/>
<dbReference type="Proteomes" id="UP000030752">
    <property type="component" value="Unassembled WGS sequence"/>
</dbReference>
<dbReference type="InterPro" id="IPR036428">
    <property type="entry name" value="PCD_sf"/>
</dbReference>
<dbReference type="SUPFAM" id="SSF55248">
    <property type="entry name" value="PCD-like"/>
    <property type="match status" value="1"/>
</dbReference>
<accession>W2S125</accession>
<dbReference type="AlphaFoldDB" id="W2S125"/>
<sequence>MALMQSSHQAAQKIVARSLTFTSIRGINSRLDRNFSSVARGHRTDRSPSSIESHVRQSAAQKRFSSNSSPDGIDLKRTKDSLENDRRFKVTLKLPDGSRQTLSVLPTPKAKISPLSEQLEQLLDHSPDQTPFSRPWSLDALGDAIHSQRWFVTRDEAEDAVRRIGTKADEMKHHPHLSIGVCSPGRLRAEDEDADADTEWYGGHLLLITCTTHNPRGLGMRDVKLARAIDELLKGGNMQQYAERFWSEAPGEVDRHDGPKPAELIESLVQKHREEIDCAVCKR</sequence>
<evidence type="ECO:0000313" key="2">
    <source>
        <dbReference type="EMBL" id="ETN42396.1"/>
    </source>
</evidence>
<dbReference type="Gene3D" id="3.30.1360.20">
    <property type="entry name" value="Transcriptional coactivator/pterin dehydratase"/>
    <property type="match status" value="1"/>
</dbReference>